<gene>
    <name evidence="2" type="ORF">BMT55_01265</name>
</gene>
<keyword evidence="1" id="KW-1133">Transmembrane helix</keyword>
<dbReference type="EMBL" id="MPDH01000001">
    <property type="protein sequence ID" value="PNP95006.1"/>
    <property type="molecule type" value="Genomic_DNA"/>
</dbReference>
<proteinExistence type="predicted"/>
<evidence type="ECO:0000313" key="3">
    <source>
        <dbReference type="Proteomes" id="UP000236500"/>
    </source>
</evidence>
<reference evidence="2 3" key="1">
    <citation type="submission" date="2016-11" db="EMBL/GenBank/DDBJ databases">
        <title>Whole Genome Sequence of Listeria newyorkensis.</title>
        <authorList>
            <person name="Frink S."/>
            <person name="Morales C."/>
            <person name="Kiang D."/>
        </authorList>
    </citation>
    <scope>NUCLEOTIDE SEQUENCE [LARGE SCALE GENOMIC DNA]</scope>
    <source>
        <strain evidence="2 3">F1604011-044</strain>
    </source>
</reference>
<feature type="transmembrane region" description="Helical" evidence="1">
    <location>
        <begin position="6"/>
        <end position="24"/>
    </location>
</feature>
<keyword evidence="1" id="KW-0472">Membrane</keyword>
<accession>A0ABX4XRH1</accession>
<feature type="transmembrane region" description="Helical" evidence="1">
    <location>
        <begin position="36"/>
        <end position="57"/>
    </location>
</feature>
<dbReference type="RefSeq" id="WP_036090892.1">
    <property type="nucleotide sequence ID" value="NZ_CP113980.1"/>
</dbReference>
<evidence type="ECO:0000313" key="2">
    <source>
        <dbReference type="EMBL" id="PNP95006.1"/>
    </source>
</evidence>
<dbReference type="Proteomes" id="UP000236500">
    <property type="component" value="Unassembled WGS sequence"/>
</dbReference>
<name>A0ABX4XRH1_9LIST</name>
<keyword evidence="1" id="KW-0812">Transmembrane</keyword>
<keyword evidence="3" id="KW-1185">Reference proteome</keyword>
<comment type="caution">
    <text evidence="2">The sequence shown here is derived from an EMBL/GenBank/DDBJ whole genome shotgun (WGS) entry which is preliminary data.</text>
</comment>
<organism evidence="2 3">
    <name type="scientific">Listeria newyorkensis</name>
    <dbReference type="NCBI Taxonomy" id="1497681"/>
    <lineage>
        <taxon>Bacteria</taxon>
        <taxon>Bacillati</taxon>
        <taxon>Bacillota</taxon>
        <taxon>Bacilli</taxon>
        <taxon>Bacillales</taxon>
        <taxon>Listeriaceae</taxon>
        <taxon>Listeria</taxon>
    </lineage>
</organism>
<protein>
    <submittedName>
        <fullName evidence="2">Uncharacterized protein</fullName>
    </submittedName>
</protein>
<evidence type="ECO:0000256" key="1">
    <source>
        <dbReference type="SAM" id="Phobius"/>
    </source>
</evidence>
<sequence length="76" mass="8874">MVILKLIFYLVCAITLAGLADYVFHWERWRKWIRYLVAAVLFVIGLELFQAAGGIIFNELGVPMPSWLRWLTEESD</sequence>